<organism evidence="2 3">
    <name type="scientific">Branchiostoma lanceolatum</name>
    <name type="common">Common lancelet</name>
    <name type="synonym">Amphioxus lanceolatum</name>
    <dbReference type="NCBI Taxonomy" id="7740"/>
    <lineage>
        <taxon>Eukaryota</taxon>
        <taxon>Metazoa</taxon>
        <taxon>Chordata</taxon>
        <taxon>Cephalochordata</taxon>
        <taxon>Leptocardii</taxon>
        <taxon>Amphioxiformes</taxon>
        <taxon>Branchiostomatidae</taxon>
        <taxon>Branchiostoma</taxon>
    </lineage>
</organism>
<dbReference type="GO" id="GO:0051260">
    <property type="term" value="P:protein homooligomerization"/>
    <property type="evidence" value="ECO:0007669"/>
    <property type="project" value="InterPro"/>
</dbReference>
<dbReference type="SUPFAM" id="SSF54695">
    <property type="entry name" value="POZ domain"/>
    <property type="match status" value="1"/>
</dbReference>
<sequence length="423" mass="47814">MASRLNLFPAKEREKKENWSDALRRGCPYWRELCVKSLESSYDGGCHWLERSTTSTGQVRGPRIRTQDLHVLGQTPYHYAPLFGDTATLTDYKYLYTTLRSVSVVAMETNGVQVVMSGIPRVASPCREKAPVHIDVGGHIYTSSLSTLAKPKYDHSHLLPPSTLAKVRSLTPPPSLSTLAKVQPLTPPLSLHSPRYNHLHLLPLYTRQGTTTYISSSLSTLAKYPESRLARLFNGSEPIVLDSLKQHYFIDRDGEMFGFILNYLRTGKLLLPDDFGTFDNLYEEARFFEIHPLVADLEKWREGKYYHKICDVIVVHVSPELGERVCVSGERALIEELFPEVSGAVCNSAHAGWNHDAHQVIRFPLNGFCSLNFVQVLQRMLQNGLRIRASCGGGVENSQFSEYVLCRERRVPPVKIKEEPIED</sequence>
<dbReference type="InterPro" id="IPR048595">
    <property type="entry name" value="KCTD1-15-like_C"/>
</dbReference>
<dbReference type="Gene3D" id="3.30.710.10">
    <property type="entry name" value="Potassium Channel Kv1.1, Chain A"/>
    <property type="match status" value="1"/>
</dbReference>
<evidence type="ECO:0000313" key="2">
    <source>
        <dbReference type="EMBL" id="CAH1269426.1"/>
    </source>
</evidence>
<dbReference type="OrthoDB" id="2414723at2759"/>
<dbReference type="Proteomes" id="UP000838412">
    <property type="component" value="Chromosome 7"/>
</dbReference>
<dbReference type="InterPro" id="IPR003131">
    <property type="entry name" value="T1-type_BTB"/>
</dbReference>
<dbReference type="EMBL" id="OV696692">
    <property type="protein sequence ID" value="CAH1269426.1"/>
    <property type="molecule type" value="Genomic_DNA"/>
</dbReference>
<dbReference type="InterPro" id="IPR011333">
    <property type="entry name" value="SKP1/BTB/POZ_sf"/>
</dbReference>
<dbReference type="Pfam" id="PF02214">
    <property type="entry name" value="BTB_2"/>
    <property type="match status" value="1"/>
</dbReference>
<dbReference type="Pfam" id="PF20871">
    <property type="entry name" value="KCTD1-15_CTD"/>
    <property type="match status" value="1"/>
</dbReference>
<protein>
    <submittedName>
        <fullName evidence="2">KCTD1 protein</fullName>
    </submittedName>
</protein>
<keyword evidence="3" id="KW-1185">Reference proteome</keyword>
<dbReference type="SMART" id="SM00225">
    <property type="entry name" value="BTB"/>
    <property type="match status" value="1"/>
</dbReference>
<feature type="domain" description="BTB" evidence="1">
    <location>
        <begin position="203"/>
        <end position="305"/>
    </location>
</feature>
<gene>
    <name evidence="2" type="primary">KCTD1</name>
    <name evidence="2" type="ORF">BLAG_LOCUS22074</name>
</gene>
<name>A0A8K0A529_BRALA</name>
<dbReference type="InterPro" id="IPR000210">
    <property type="entry name" value="BTB/POZ_dom"/>
</dbReference>
<proteinExistence type="predicted"/>
<dbReference type="PANTHER" id="PTHR14499:SF67">
    <property type="entry name" value="BTB_POZ DOMAIN-CONTAINING PROTEIN TIWAZ"/>
    <property type="match status" value="1"/>
</dbReference>
<reference evidence="2" key="1">
    <citation type="submission" date="2022-01" db="EMBL/GenBank/DDBJ databases">
        <authorList>
            <person name="Braso-Vives M."/>
        </authorList>
    </citation>
    <scope>NUCLEOTIDE SEQUENCE</scope>
</reference>
<accession>A0A8K0A529</accession>
<evidence type="ECO:0000313" key="3">
    <source>
        <dbReference type="Proteomes" id="UP000838412"/>
    </source>
</evidence>
<dbReference type="PANTHER" id="PTHR14499">
    <property type="entry name" value="POTASSIUM CHANNEL TETRAMERIZATION DOMAIN-CONTAINING"/>
    <property type="match status" value="1"/>
</dbReference>
<dbReference type="AlphaFoldDB" id="A0A8K0A529"/>
<evidence type="ECO:0000259" key="1">
    <source>
        <dbReference type="SMART" id="SM00225"/>
    </source>
</evidence>